<evidence type="ECO:0000259" key="15">
    <source>
        <dbReference type="SMART" id="SM00968"/>
    </source>
</evidence>
<gene>
    <name evidence="16" type="ORF">CHS0354_042222</name>
</gene>
<dbReference type="Pfam" id="PF06470">
    <property type="entry name" value="SMC_hinge"/>
    <property type="match status" value="1"/>
</dbReference>
<keyword evidence="9 12" id="KW-0539">Nucleus</keyword>
<dbReference type="InterPro" id="IPR027417">
    <property type="entry name" value="P-loop_NTPase"/>
</dbReference>
<keyword evidence="4" id="KW-0547">Nucleotide-binding</keyword>
<keyword evidence="6" id="KW-0067">ATP-binding</keyword>
<dbReference type="SUPFAM" id="SSF52540">
    <property type="entry name" value="P-loop containing nucleoside triphosphate hydrolases"/>
    <property type="match status" value="1"/>
</dbReference>
<dbReference type="PIRSF" id="PIRSF005719">
    <property type="entry name" value="SMC"/>
    <property type="match status" value="1"/>
</dbReference>
<dbReference type="InterPro" id="IPR036277">
    <property type="entry name" value="SMC_hinge_sf"/>
</dbReference>
<evidence type="ECO:0000256" key="11">
    <source>
        <dbReference type="ARBA" id="ARBA00058936"/>
    </source>
</evidence>
<feature type="region of interest" description="Disordered" evidence="14">
    <location>
        <begin position="1176"/>
        <end position="1210"/>
    </location>
</feature>
<dbReference type="PANTHER" id="PTHR43977">
    <property type="entry name" value="STRUCTURAL MAINTENANCE OF CHROMOSOMES PROTEIN 3"/>
    <property type="match status" value="1"/>
</dbReference>
<feature type="compositionally biased region" description="Basic residues" evidence="14">
    <location>
        <begin position="1191"/>
        <end position="1201"/>
    </location>
</feature>
<reference evidence="16" key="1">
    <citation type="journal article" date="2021" name="Genome Biol. Evol.">
        <title>A High-Quality Reference Genome for a Parasitic Bivalve with Doubly Uniparental Inheritance (Bivalvia: Unionida).</title>
        <authorList>
            <person name="Smith C.H."/>
        </authorList>
    </citation>
    <scope>NUCLEOTIDE SEQUENCE</scope>
    <source>
        <strain evidence="16">CHS0354</strain>
    </source>
</reference>
<evidence type="ECO:0000313" key="16">
    <source>
        <dbReference type="EMBL" id="KAK3612696.1"/>
    </source>
</evidence>
<reference evidence="16" key="2">
    <citation type="journal article" date="2021" name="Genome Biol. Evol.">
        <title>Developing a high-quality reference genome for a parasitic bivalve with doubly uniparental inheritance (Bivalvia: Unionida).</title>
        <authorList>
            <person name="Smith C.H."/>
        </authorList>
    </citation>
    <scope>NUCLEOTIDE SEQUENCE</scope>
    <source>
        <strain evidence="16">CHS0354</strain>
        <tissue evidence="16">Mantle</tissue>
    </source>
</reference>
<organism evidence="16 17">
    <name type="scientific">Potamilus streckersoni</name>
    <dbReference type="NCBI Taxonomy" id="2493646"/>
    <lineage>
        <taxon>Eukaryota</taxon>
        <taxon>Metazoa</taxon>
        <taxon>Spiralia</taxon>
        <taxon>Lophotrochozoa</taxon>
        <taxon>Mollusca</taxon>
        <taxon>Bivalvia</taxon>
        <taxon>Autobranchia</taxon>
        <taxon>Heteroconchia</taxon>
        <taxon>Palaeoheterodonta</taxon>
        <taxon>Unionida</taxon>
        <taxon>Unionoidea</taxon>
        <taxon>Unionidae</taxon>
        <taxon>Ambleminae</taxon>
        <taxon>Lampsilini</taxon>
        <taxon>Potamilus</taxon>
    </lineage>
</organism>
<dbReference type="FunFam" id="3.40.50.300:FF:000385">
    <property type="entry name" value="Structural maintenance of chromosomes 2"/>
    <property type="match status" value="1"/>
</dbReference>
<dbReference type="Gene3D" id="3.30.70.1620">
    <property type="match status" value="1"/>
</dbReference>
<evidence type="ECO:0000256" key="5">
    <source>
        <dbReference type="ARBA" id="ARBA00022776"/>
    </source>
</evidence>
<evidence type="ECO:0000256" key="9">
    <source>
        <dbReference type="ARBA" id="ARBA00023242"/>
    </source>
</evidence>
<evidence type="ECO:0000256" key="2">
    <source>
        <dbReference type="ARBA" id="ARBA00005231"/>
    </source>
</evidence>
<evidence type="ECO:0000256" key="8">
    <source>
        <dbReference type="ARBA" id="ARBA00023067"/>
    </source>
</evidence>
<evidence type="ECO:0000256" key="14">
    <source>
        <dbReference type="SAM" id="MobiDB-lite"/>
    </source>
</evidence>
<dbReference type="GO" id="GO:0000280">
    <property type="term" value="P:nuclear division"/>
    <property type="evidence" value="ECO:0007669"/>
    <property type="project" value="UniProtKB-ARBA"/>
</dbReference>
<dbReference type="InterPro" id="IPR027120">
    <property type="entry name" value="Smc2_ABC"/>
</dbReference>
<keyword evidence="17" id="KW-1185">Reference proteome</keyword>
<feature type="coiled-coil region" evidence="13">
    <location>
        <begin position="962"/>
        <end position="1011"/>
    </location>
</feature>
<evidence type="ECO:0000256" key="12">
    <source>
        <dbReference type="PIRNR" id="PIRNR005719"/>
    </source>
</evidence>
<dbReference type="Gene3D" id="1.10.287.1490">
    <property type="match status" value="1"/>
</dbReference>
<dbReference type="Pfam" id="PF02463">
    <property type="entry name" value="SMC_N"/>
    <property type="match status" value="1"/>
</dbReference>
<evidence type="ECO:0000256" key="1">
    <source>
        <dbReference type="ARBA" id="ARBA00004123"/>
    </source>
</evidence>
<dbReference type="GO" id="GO:0000793">
    <property type="term" value="C:condensed chromosome"/>
    <property type="evidence" value="ECO:0007669"/>
    <property type="project" value="UniProtKB-ARBA"/>
</dbReference>
<evidence type="ECO:0000256" key="3">
    <source>
        <dbReference type="ARBA" id="ARBA00022618"/>
    </source>
</evidence>
<name>A0AAE0TLQ6_9BIVA</name>
<comment type="similarity">
    <text evidence="2">Belongs to the SMC family. SMC2 subfamily.</text>
</comment>
<comment type="function">
    <text evidence="11">Central component of the condensin complex, a complex required for conversion of interphase chromatin into mitotic-like condense chromosomes. The condensin complex probably introduces positive supercoils into relaxed DNA in the presence of type I topoisomerases and converts nicked DNA into positive knotted forms in the presence of type II topoisomerases.</text>
</comment>
<dbReference type="GO" id="GO:0000796">
    <property type="term" value="C:condensin complex"/>
    <property type="evidence" value="ECO:0007669"/>
    <property type="project" value="UniProtKB-ARBA"/>
</dbReference>
<keyword evidence="10" id="KW-0131">Cell cycle</keyword>
<keyword evidence="5" id="KW-0498">Mitosis</keyword>
<dbReference type="GO" id="GO:0051301">
    <property type="term" value="P:cell division"/>
    <property type="evidence" value="ECO:0007669"/>
    <property type="project" value="UniProtKB-KW"/>
</dbReference>
<feature type="domain" description="SMC hinge" evidence="15">
    <location>
        <begin position="520"/>
        <end position="640"/>
    </location>
</feature>
<dbReference type="GO" id="GO:0005524">
    <property type="term" value="F:ATP binding"/>
    <property type="evidence" value="ECO:0007669"/>
    <property type="project" value="UniProtKB-KW"/>
</dbReference>
<dbReference type="GO" id="GO:0030261">
    <property type="term" value="P:chromosome condensation"/>
    <property type="evidence" value="ECO:0007669"/>
    <property type="project" value="UniProtKB-KW"/>
</dbReference>
<dbReference type="SMART" id="SM00968">
    <property type="entry name" value="SMC_hinge"/>
    <property type="match status" value="1"/>
</dbReference>
<dbReference type="GO" id="GO:0016887">
    <property type="term" value="F:ATP hydrolysis activity"/>
    <property type="evidence" value="ECO:0007669"/>
    <property type="project" value="InterPro"/>
</dbReference>
<keyword evidence="7 13" id="KW-0175">Coiled coil</keyword>
<dbReference type="Gene3D" id="3.40.50.300">
    <property type="entry name" value="P-loop containing nucleotide triphosphate hydrolases"/>
    <property type="match status" value="2"/>
</dbReference>
<dbReference type="FunFam" id="3.40.50.300:FF:000278">
    <property type="entry name" value="Structural maintenance of chromosomes 2"/>
    <property type="match status" value="1"/>
</dbReference>
<dbReference type="GO" id="GO:0031981">
    <property type="term" value="C:nuclear lumen"/>
    <property type="evidence" value="ECO:0007669"/>
    <property type="project" value="UniProtKB-ARBA"/>
</dbReference>
<dbReference type="InterPro" id="IPR024704">
    <property type="entry name" value="SMC"/>
</dbReference>
<proteinExistence type="inferred from homology"/>
<comment type="caution">
    <text evidence="16">The sequence shown here is derived from an EMBL/GenBank/DDBJ whole genome shotgun (WGS) entry which is preliminary data.</text>
</comment>
<sequence length="1210" mass="137598">MHIKSMVIDGFKSYAQRTEINGFDKLFNAITGLNGSGKSNILDSICFLLGITNLSHVRATNLQELVYKNGQAGITKATVSITFDNTDKSQCPLGYEQYDEITITRQVVVGGRNKYLINGSNANNTRVQDLFRSVQLNVNNPHFLIMQGRITKVLNMKPPEILAMIEEAAGTRLYESKKEAAQRTIEKKDAKLREIDTILKEDITPTLTKLKDERSSYLEFQKINRELEHLNKLHIAYVFVCVEDKKKRSAEELVEMQDSMQKLKDRIIEIEQQVKDLDNVIAELEKKRDQESGSVMQKLESTLAEKQKQEALVQSAVDNKKEGLKAENKRKKELTKNLTDNTAAVTARSKDLDKLAKELEKLQADSKADQEAHVAAQKHYQAVSAGLSSNDDGEAATLNDQLMTAKTEISNAETETKQAQMRLKHAQQEIKKKQAELKKTEQEYKKDQSTYDNVQQSLKKLESELKKLSYEEGKDEMLAAERRQLSQEVHRLQEHKETLEAKFPQLQFEYKDPEKNFDRNKVHGLVCNLIKVKDVKTATALEVSAGGKLYNVVVDTEVTGKQLLNKGELKRRYTIIPLNKISARAIGPDVIKRAESLVGPDNVQTALSLIGYEKDLQPAMEFVFGFSFVCTDMNTAKKVTYDEKIMKKSVTLEGDSFDPAGTLTGGARAQTSSILEKLAELRDIEDQLMEKGKKLGEVEAELSSIKKVAEKYTQIKQQYDLKLQEVELMKTRMEQGSHHQQLEEINSLQKSIDEQEDMLKRSEETKNKNTSKVKELENKIKNAKALREKELKDAEESVTKAKKNMEDSNKKMKEKYQEVDSIKLEVEELKKEINNYEEQLKTMEQTIKEYEEQIDQHGDKIKEAKEAVKEAQSEVNKQKELLKACNKDIHQKVTEQRNLQKESHNAEITLQELDHKIAKFQKDSKDAAKQVEAMLQQYDWIADEKKYFGQPNTAYDFKANDPKESERRIQKLQEQKDKLAKNVNMRAMNMLGKAEEQYNDLMKKRKIVLNDKAKIAAVILELDQKKNEALKKAWEMVNKDFSSIYSTLLPGARAKLVPPEGQTVLDGLEVKVGFGDVWKESLTELSGGQRSLIALSLILAMLLFKPAPIYILDEVDAALDISHTQNIGQMIKSHFKHSQFIVVSLKDGMFNNANVLFKTKFVDGVSTVTRYVQHAGKAGSTSNKENDNSTARKKQTTNKRARMNESEACA</sequence>
<evidence type="ECO:0000256" key="4">
    <source>
        <dbReference type="ARBA" id="ARBA00022741"/>
    </source>
</evidence>
<evidence type="ECO:0000313" key="17">
    <source>
        <dbReference type="Proteomes" id="UP001195483"/>
    </source>
</evidence>
<dbReference type="CDD" id="cd03273">
    <property type="entry name" value="ABC_SMC2_euk"/>
    <property type="match status" value="1"/>
</dbReference>
<evidence type="ECO:0000256" key="7">
    <source>
        <dbReference type="ARBA" id="ARBA00023054"/>
    </source>
</evidence>
<protein>
    <recommendedName>
        <fullName evidence="12">Structural maintenance of chromosomes protein</fullName>
    </recommendedName>
</protein>
<dbReference type="GO" id="GO:0098813">
    <property type="term" value="P:nuclear chromosome segregation"/>
    <property type="evidence" value="ECO:0007669"/>
    <property type="project" value="UniProtKB-ARBA"/>
</dbReference>
<evidence type="ECO:0000256" key="13">
    <source>
        <dbReference type="SAM" id="Coils"/>
    </source>
</evidence>
<dbReference type="EMBL" id="JAEAOA010002353">
    <property type="protein sequence ID" value="KAK3612696.1"/>
    <property type="molecule type" value="Genomic_DNA"/>
</dbReference>
<accession>A0AAE0TLQ6</accession>
<comment type="subcellular location">
    <subcellularLocation>
        <location evidence="1 12">Nucleus</location>
    </subcellularLocation>
</comment>
<keyword evidence="3" id="KW-0132">Cell division</keyword>
<feature type="region of interest" description="Disordered" evidence="14">
    <location>
        <begin position="791"/>
        <end position="812"/>
    </location>
</feature>
<keyword evidence="8" id="KW-0226">DNA condensation</keyword>
<dbReference type="SUPFAM" id="SSF75553">
    <property type="entry name" value="Smc hinge domain"/>
    <property type="match status" value="1"/>
</dbReference>
<dbReference type="InterPro" id="IPR010935">
    <property type="entry name" value="SMC_hinge"/>
</dbReference>
<evidence type="ECO:0000256" key="6">
    <source>
        <dbReference type="ARBA" id="ARBA00022840"/>
    </source>
</evidence>
<dbReference type="Gene3D" id="1.20.1060.20">
    <property type="match status" value="1"/>
</dbReference>
<feature type="coiled-coil region" evidence="13">
    <location>
        <begin position="246"/>
        <end position="502"/>
    </location>
</feature>
<dbReference type="Proteomes" id="UP001195483">
    <property type="component" value="Unassembled WGS sequence"/>
</dbReference>
<dbReference type="FunFam" id="1.20.1060.20:FF:000005">
    <property type="entry name" value="Structural maintenance of chromosomes 2"/>
    <property type="match status" value="1"/>
</dbReference>
<evidence type="ECO:0000256" key="10">
    <source>
        <dbReference type="ARBA" id="ARBA00023306"/>
    </source>
</evidence>
<dbReference type="InterPro" id="IPR003395">
    <property type="entry name" value="RecF/RecN/SMC_N"/>
</dbReference>
<reference evidence="16" key="3">
    <citation type="submission" date="2023-05" db="EMBL/GenBank/DDBJ databases">
        <authorList>
            <person name="Smith C.H."/>
        </authorList>
    </citation>
    <scope>NUCLEOTIDE SEQUENCE</scope>
    <source>
        <strain evidence="16">CHS0354</strain>
        <tissue evidence="16">Mantle</tissue>
    </source>
</reference>
<dbReference type="AlphaFoldDB" id="A0AAE0TLQ6"/>